<dbReference type="PANTHER" id="PTHR16230">
    <property type="entry name" value="CAPPUCCINO"/>
    <property type="match status" value="1"/>
</dbReference>
<dbReference type="RefSeq" id="XP_060545606.1">
    <property type="nucleotide sequence ID" value="XM_060689623.1"/>
</dbReference>
<dbReference type="PANTHER" id="PTHR16230:SF5">
    <property type="entry name" value="BREAST CARCINOMA-AMPLIFIED SEQUENCE 4"/>
    <property type="match status" value="1"/>
</dbReference>
<evidence type="ECO:0000256" key="1">
    <source>
        <dbReference type="SAM" id="MobiDB-lite"/>
    </source>
</evidence>
<proteinExistence type="predicted"/>
<keyword evidence="2" id="KW-1185">Reference proteome</keyword>
<evidence type="ECO:0000313" key="3">
    <source>
        <dbReference type="RefSeq" id="XP_060545606.1"/>
    </source>
</evidence>
<organism evidence="2 3">
    <name type="scientific">Pantherophis guttatus</name>
    <name type="common">Corn snake</name>
    <name type="synonym">Elaphe guttata</name>
    <dbReference type="NCBI Taxonomy" id="94885"/>
    <lineage>
        <taxon>Eukaryota</taxon>
        <taxon>Metazoa</taxon>
        <taxon>Chordata</taxon>
        <taxon>Craniata</taxon>
        <taxon>Vertebrata</taxon>
        <taxon>Euteleostomi</taxon>
        <taxon>Lepidosauria</taxon>
        <taxon>Squamata</taxon>
        <taxon>Bifurcata</taxon>
        <taxon>Unidentata</taxon>
        <taxon>Episquamata</taxon>
        <taxon>Toxicofera</taxon>
        <taxon>Serpentes</taxon>
        <taxon>Colubroidea</taxon>
        <taxon>Colubridae</taxon>
        <taxon>Colubrinae</taxon>
        <taxon>Pantherophis</taxon>
    </lineage>
</organism>
<protein>
    <submittedName>
        <fullName evidence="3">Breast carcinoma-amplified sequence 4 isoform X1</fullName>
    </submittedName>
</protein>
<sequence length="215" mass="23382">MSQAAAEGGAAASGGRPSPPASSSSSSSDFPAIDGWAAELIADAAEDGEPRRKAAAEEREAGGARPLAYCLPPETGKEMKAVEECIEEMLIRLDEFCGMTDMIRSDTSILLEEMIPLIKAKVSEMNNVYTKVDKLEAFVKMAGHHVSFLEEQILQAEKTHAGCPSSIQKLLGSLDFPLFKKTCTPDAQQSYNLPELYRTEDYFPIKCIGSKYQSH</sequence>
<accession>A0ABM3ZB46</accession>
<gene>
    <name evidence="3" type="primary">BCAS4</name>
</gene>
<dbReference type="Proteomes" id="UP001652622">
    <property type="component" value="Unplaced"/>
</dbReference>
<dbReference type="GeneID" id="117663555"/>
<feature type="region of interest" description="Disordered" evidence="1">
    <location>
        <begin position="1"/>
        <end position="31"/>
    </location>
</feature>
<dbReference type="InterPro" id="IPR024857">
    <property type="entry name" value="Cappuccino"/>
</dbReference>
<reference evidence="3" key="1">
    <citation type="submission" date="2025-08" db="UniProtKB">
        <authorList>
            <consortium name="RefSeq"/>
        </authorList>
    </citation>
    <scope>IDENTIFICATION</scope>
    <source>
        <tissue evidence="3">Blood</tissue>
    </source>
</reference>
<name>A0ABM3ZB46_PANGU</name>
<evidence type="ECO:0000313" key="2">
    <source>
        <dbReference type="Proteomes" id="UP001652622"/>
    </source>
</evidence>